<proteinExistence type="predicted"/>
<dbReference type="Proteomes" id="UP000265520">
    <property type="component" value="Unassembled WGS sequence"/>
</dbReference>
<keyword evidence="2" id="KW-1185">Reference proteome</keyword>
<accession>A0A392QX56</accession>
<name>A0A392QX56_9FABA</name>
<comment type="caution">
    <text evidence="1">The sequence shown here is derived from an EMBL/GenBank/DDBJ whole genome shotgun (WGS) entry which is preliminary data.</text>
</comment>
<evidence type="ECO:0000313" key="2">
    <source>
        <dbReference type="Proteomes" id="UP000265520"/>
    </source>
</evidence>
<dbReference type="AlphaFoldDB" id="A0A392QX56"/>
<dbReference type="EMBL" id="LXQA010166661">
    <property type="protein sequence ID" value="MCI28579.1"/>
    <property type="molecule type" value="Genomic_DNA"/>
</dbReference>
<reference evidence="1 2" key="1">
    <citation type="journal article" date="2018" name="Front. Plant Sci.">
        <title>Red Clover (Trifolium pratense) and Zigzag Clover (T. medium) - A Picture of Genomic Similarities and Differences.</title>
        <authorList>
            <person name="Dluhosova J."/>
            <person name="Istvanek J."/>
            <person name="Nedelnik J."/>
            <person name="Repkova J."/>
        </authorList>
    </citation>
    <scope>NUCLEOTIDE SEQUENCE [LARGE SCALE GENOMIC DNA]</scope>
    <source>
        <strain evidence="2">cv. 10/8</strain>
        <tissue evidence="1">Leaf</tissue>
    </source>
</reference>
<protein>
    <submittedName>
        <fullName evidence="1">Uncharacterized protein</fullName>
    </submittedName>
</protein>
<evidence type="ECO:0000313" key="1">
    <source>
        <dbReference type="EMBL" id="MCI28579.1"/>
    </source>
</evidence>
<sequence length="53" mass="5622">MIPDANSGLNGCRCMLDFADRLEGVRRSCPCVSCLAPVCWASGVICLKVGFDA</sequence>
<organism evidence="1 2">
    <name type="scientific">Trifolium medium</name>
    <dbReference type="NCBI Taxonomy" id="97028"/>
    <lineage>
        <taxon>Eukaryota</taxon>
        <taxon>Viridiplantae</taxon>
        <taxon>Streptophyta</taxon>
        <taxon>Embryophyta</taxon>
        <taxon>Tracheophyta</taxon>
        <taxon>Spermatophyta</taxon>
        <taxon>Magnoliopsida</taxon>
        <taxon>eudicotyledons</taxon>
        <taxon>Gunneridae</taxon>
        <taxon>Pentapetalae</taxon>
        <taxon>rosids</taxon>
        <taxon>fabids</taxon>
        <taxon>Fabales</taxon>
        <taxon>Fabaceae</taxon>
        <taxon>Papilionoideae</taxon>
        <taxon>50 kb inversion clade</taxon>
        <taxon>NPAAA clade</taxon>
        <taxon>Hologalegina</taxon>
        <taxon>IRL clade</taxon>
        <taxon>Trifolieae</taxon>
        <taxon>Trifolium</taxon>
    </lineage>
</organism>
<feature type="non-terminal residue" evidence="1">
    <location>
        <position position="53"/>
    </location>
</feature>